<dbReference type="InterPro" id="IPR046342">
    <property type="entry name" value="CBS_dom_sf"/>
</dbReference>
<feature type="region of interest" description="Disordered" evidence="2">
    <location>
        <begin position="65"/>
        <end position="89"/>
    </location>
</feature>
<keyword evidence="5" id="KW-1185">Reference proteome</keyword>
<dbReference type="EMBL" id="WEGK01000041">
    <property type="protein sequence ID" value="MQY24443.1"/>
    <property type="molecule type" value="Genomic_DNA"/>
</dbReference>
<dbReference type="Pfam" id="PF00571">
    <property type="entry name" value="CBS"/>
    <property type="match status" value="1"/>
</dbReference>
<keyword evidence="1" id="KW-0129">CBS domain</keyword>
<dbReference type="SMART" id="SM00116">
    <property type="entry name" value="CBS"/>
    <property type="match status" value="2"/>
</dbReference>
<dbReference type="AlphaFoldDB" id="A0A7K0DF64"/>
<dbReference type="Gene3D" id="3.10.580.10">
    <property type="entry name" value="CBS-domain"/>
    <property type="match status" value="1"/>
</dbReference>
<proteinExistence type="predicted"/>
<comment type="caution">
    <text evidence="4">The sequence shown here is derived from an EMBL/GenBank/DDBJ whole genome shotgun (WGS) entry which is preliminary data.</text>
</comment>
<organism evidence="4 5">
    <name type="scientific">Nocardia macrotermitis</name>
    <dbReference type="NCBI Taxonomy" id="2585198"/>
    <lineage>
        <taxon>Bacteria</taxon>
        <taxon>Bacillati</taxon>
        <taxon>Actinomycetota</taxon>
        <taxon>Actinomycetes</taxon>
        <taxon>Mycobacteriales</taxon>
        <taxon>Nocardiaceae</taxon>
        <taxon>Nocardia</taxon>
    </lineage>
</organism>
<evidence type="ECO:0000256" key="1">
    <source>
        <dbReference type="PROSITE-ProRule" id="PRU00703"/>
    </source>
</evidence>
<dbReference type="CDD" id="cd02205">
    <property type="entry name" value="CBS_pair_SF"/>
    <property type="match status" value="1"/>
</dbReference>
<evidence type="ECO:0000259" key="3">
    <source>
        <dbReference type="PROSITE" id="PS51371"/>
    </source>
</evidence>
<evidence type="ECO:0000256" key="2">
    <source>
        <dbReference type="SAM" id="MobiDB-lite"/>
    </source>
</evidence>
<dbReference type="SUPFAM" id="SSF54631">
    <property type="entry name" value="CBS-domain pair"/>
    <property type="match status" value="1"/>
</dbReference>
<dbReference type="Proteomes" id="UP000438448">
    <property type="component" value="Unassembled WGS sequence"/>
</dbReference>
<feature type="domain" description="CBS" evidence="3">
    <location>
        <begin position="105"/>
        <end position="166"/>
    </location>
</feature>
<gene>
    <name evidence="4" type="ORF">NRB20_75820</name>
</gene>
<protein>
    <recommendedName>
        <fullName evidence="3">CBS domain-containing protein</fullName>
    </recommendedName>
</protein>
<evidence type="ECO:0000313" key="4">
    <source>
        <dbReference type="EMBL" id="MQY24443.1"/>
    </source>
</evidence>
<dbReference type="InterPro" id="IPR000644">
    <property type="entry name" value="CBS_dom"/>
</dbReference>
<name>A0A7K0DF64_9NOCA</name>
<reference evidence="4 5" key="1">
    <citation type="submission" date="2019-10" db="EMBL/GenBank/DDBJ databases">
        <title>Nocardia macrotermitis sp. nov. and Nocardia aurantia sp. nov., isolated from the gut of fungus growing-termite Macrotermes natalensis.</title>
        <authorList>
            <person name="Benndorf R."/>
            <person name="Schwitalla J."/>
            <person name="Martin K."/>
            <person name="De Beer W."/>
            <person name="Kaster A.-K."/>
            <person name="Vollmers J."/>
            <person name="Poulsen M."/>
            <person name="Beemelmanns C."/>
        </authorList>
    </citation>
    <scope>NUCLEOTIDE SEQUENCE [LARGE SCALE GENOMIC DNA]</scope>
    <source>
        <strain evidence="4 5">RB20</strain>
    </source>
</reference>
<evidence type="ECO:0000313" key="5">
    <source>
        <dbReference type="Proteomes" id="UP000438448"/>
    </source>
</evidence>
<sequence>MTELPSPELIAALGGTEQTIAELLRFFGFRVRNYHSVPVIDAALQSVGLTTDPPFSTCRRTETMKVVPPGPATVTDDDGNDADDSQSDALPHRPFLVSDLPCATATDILRAKSVRSNDTLQKALHMMQREGLSQIPVIDGVSELKGIVTWRSVATMYLRTGIAHELANAMEPAETVEKHMDLFRELPRLNEHGYLLVRDNTGSLTGIITTADITRRFHDTALPYYLLGEIESRLRSCLSRLDANAIGAILKGKNSIAGLMFGDYLKLLHPESDKYAAAVEANWQSLGWRGVDRAMFVNDLRRVKSVRNSIAHFDPTPPTPEDIDHLRKFSSLLKQLM</sequence>
<accession>A0A7K0DF64</accession>
<feature type="compositionally biased region" description="Acidic residues" evidence="2">
    <location>
        <begin position="75"/>
        <end position="86"/>
    </location>
</feature>
<dbReference type="PROSITE" id="PS51371">
    <property type="entry name" value="CBS"/>
    <property type="match status" value="1"/>
</dbReference>